<protein>
    <recommendedName>
        <fullName evidence="1">Herpesvirus UL87 C-terminal domain-containing protein</fullName>
    </recommendedName>
</protein>
<proteinExistence type="predicted"/>
<gene>
    <name evidence="2" type="ORF">NEIELOOT_02446</name>
</gene>
<name>D4DTP0_NEIEG</name>
<evidence type="ECO:0000313" key="3">
    <source>
        <dbReference type="Proteomes" id="UP000005536"/>
    </source>
</evidence>
<dbReference type="InterPro" id="IPR004285">
    <property type="entry name" value="Herpes_UL87_C"/>
</dbReference>
<evidence type="ECO:0000313" key="2">
    <source>
        <dbReference type="EMBL" id="EFE48796.1"/>
    </source>
</evidence>
<sequence length="99" mass="11139">LPSTFKGWENQSIVRAGRQDVFWTTNFPSVVSTKRGYNISWFKAATATVSKIHGPALVKQVTSEAFQILKHPQADINYLKKHSVYNIGEQKQISDPGFT</sequence>
<dbReference type="EMBL" id="ADBF01000235">
    <property type="protein sequence ID" value="EFE48796.1"/>
    <property type="molecule type" value="Genomic_DNA"/>
</dbReference>
<organism evidence="2 3">
    <name type="scientific">Neisseria elongata subsp. glycolytica ATCC 29315</name>
    <dbReference type="NCBI Taxonomy" id="546263"/>
    <lineage>
        <taxon>Bacteria</taxon>
        <taxon>Pseudomonadati</taxon>
        <taxon>Pseudomonadota</taxon>
        <taxon>Betaproteobacteria</taxon>
        <taxon>Neisseriales</taxon>
        <taxon>Neisseriaceae</taxon>
        <taxon>Neisseria</taxon>
    </lineage>
</organism>
<dbReference type="Proteomes" id="UP000005536">
    <property type="component" value="Unassembled WGS sequence"/>
</dbReference>
<dbReference type="AlphaFoldDB" id="D4DTP0"/>
<dbReference type="Pfam" id="PF03043">
    <property type="entry name" value="Herpes_UL87"/>
    <property type="match status" value="1"/>
</dbReference>
<reference evidence="2 3" key="1">
    <citation type="submission" date="2010-02" db="EMBL/GenBank/DDBJ databases">
        <authorList>
            <person name="Weinstock G."/>
            <person name="Sodergren E."/>
            <person name="Clifton S."/>
            <person name="Fulton L."/>
            <person name="Fulton B."/>
            <person name="Courtney L."/>
            <person name="Fronick C."/>
            <person name="Harrison M."/>
            <person name="Strong C."/>
            <person name="Farmer C."/>
            <person name="Delahaunty K."/>
            <person name="Markovic C."/>
            <person name="Hall O."/>
            <person name="Minx P."/>
            <person name="Tomlinson C."/>
            <person name="Mitreva M."/>
            <person name="Nelson J."/>
            <person name="Hou S."/>
            <person name="Wollam A."/>
            <person name="Pepin K.H."/>
            <person name="Johnson M."/>
            <person name="Bhonagiri V."/>
            <person name="Zhang X."/>
            <person name="Suruliraj S."/>
            <person name="Warren W."/>
            <person name="Chinwalla A."/>
            <person name="Mardis E.R."/>
            <person name="Wilson R.K."/>
        </authorList>
    </citation>
    <scope>NUCLEOTIDE SEQUENCE [LARGE SCALE GENOMIC DNA]</scope>
    <source>
        <strain evidence="2 3">ATCC 29315</strain>
    </source>
</reference>
<feature type="domain" description="Herpesvirus UL87 C-terminal" evidence="1">
    <location>
        <begin position="6"/>
        <end position="91"/>
    </location>
</feature>
<evidence type="ECO:0000259" key="1">
    <source>
        <dbReference type="Pfam" id="PF03043"/>
    </source>
</evidence>
<comment type="caution">
    <text evidence="2">The sequence shown here is derived from an EMBL/GenBank/DDBJ whole genome shotgun (WGS) entry which is preliminary data.</text>
</comment>
<feature type="non-terminal residue" evidence="2">
    <location>
        <position position="1"/>
    </location>
</feature>
<accession>D4DTP0</accession>